<dbReference type="HOGENOM" id="CLU_016171_0_0_1"/>
<dbReference type="FunFam" id="2.30.30.570:FF:000001">
    <property type="entry name" value="major vault protein-like"/>
    <property type="match status" value="1"/>
</dbReference>
<dbReference type="InterPro" id="IPR041139">
    <property type="entry name" value="MVP_rep_dom"/>
</dbReference>
<dbReference type="CDD" id="cd08825">
    <property type="entry name" value="MVP_shoulder"/>
    <property type="match status" value="1"/>
</dbReference>
<evidence type="ECO:0000256" key="3">
    <source>
        <dbReference type="ARBA" id="ARBA00018296"/>
    </source>
</evidence>
<dbReference type="Proteomes" id="UP000014760">
    <property type="component" value="Unassembled WGS sequence"/>
</dbReference>
<dbReference type="STRING" id="283909.R7V5V0"/>
<dbReference type="FunFam" id="2.30.30.560:FF:000001">
    <property type="entry name" value="major vault protein-like"/>
    <property type="match status" value="1"/>
</dbReference>
<keyword evidence="6" id="KW-0539">Nucleus</keyword>
<feature type="domain" description="Major vault protein repeat" evidence="11">
    <location>
        <begin position="47"/>
        <end position="98"/>
    </location>
</feature>
<dbReference type="GO" id="GO:0005634">
    <property type="term" value="C:nucleus"/>
    <property type="evidence" value="ECO:0007669"/>
    <property type="project" value="UniProtKB-SubCell"/>
</dbReference>
<evidence type="ECO:0000313" key="15">
    <source>
        <dbReference type="EnsemblMetazoa" id="CapteP220886"/>
    </source>
</evidence>
<feature type="domain" description="Major vault protein repeat" evidence="9">
    <location>
        <begin position="326"/>
        <end position="365"/>
    </location>
</feature>
<dbReference type="InterPro" id="IPR036013">
    <property type="entry name" value="Band_7/SPFH_dom_sf"/>
</dbReference>
<dbReference type="InterPro" id="IPR021870">
    <property type="entry name" value="MVP_shoulder"/>
</dbReference>
<dbReference type="FunFam" id="2.30.30.570:FF:000002">
    <property type="entry name" value="Major vault protein-alpha"/>
    <property type="match status" value="1"/>
</dbReference>
<feature type="domain" description="Major vault protein repeat" evidence="12">
    <location>
        <begin position="433"/>
        <end position="494"/>
    </location>
</feature>
<feature type="domain" description="Major vault protein shoulder" evidence="10">
    <location>
        <begin position="495"/>
        <end position="606"/>
    </location>
</feature>
<evidence type="ECO:0000259" key="11">
    <source>
        <dbReference type="Pfam" id="PF17794"/>
    </source>
</evidence>
<feature type="repeat" description="MVP" evidence="8">
    <location>
        <begin position="330"/>
        <end position="381"/>
    </location>
</feature>
<feature type="domain" description="Major vault protein repeat" evidence="9">
    <location>
        <begin position="169"/>
        <end position="207"/>
    </location>
</feature>
<gene>
    <name evidence="14" type="ORF">CAPTEDRAFT_220886</name>
</gene>
<dbReference type="Pfam" id="PF17795">
    <property type="entry name" value="Vault_3"/>
    <property type="match status" value="1"/>
</dbReference>
<evidence type="ECO:0000256" key="5">
    <source>
        <dbReference type="ARBA" id="ARBA00022737"/>
    </source>
</evidence>
<dbReference type="InterPro" id="IPR043023">
    <property type="entry name" value="MVP_rep_sf"/>
</dbReference>
<keyword evidence="7 8" id="KW-0687">Ribonucleoprotein</keyword>
<dbReference type="Gene3D" id="2.30.30.560">
    <property type="match status" value="2"/>
</dbReference>
<dbReference type="OMA" id="IRKMAYF"/>
<feature type="domain" description="Major vault protein repeat" evidence="9">
    <location>
        <begin position="117"/>
        <end position="155"/>
    </location>
</feature>
<evidence type="ECO:0000313" key="16">
    <source>
        <dbReference type="Proteomes" id="UP000014760"/>
    </source>
</evidence>
<evidence type="ECO:0000259" key="13">
    <source>
        <dbReference type="Pfam" id="PF17796"/>
    </source>
</evidence>
<evidence type="ECO:0000259" key="9">
    <source>
        <dbReference type="Pfam" id="PF01505"/>
    </source>
</evidence>
<evidence type="ECO:0000256" key="1">
    <source>
        <dbReference type="ARBA" id="ARBA00004123"/>
    </source>
</evidence>
<dbReference type="FunFam" id="2.30.30.550:FF:000001">
    <property type="entry name" value="major vault protein-like"/>
    <property type="match status" value="1"/>
</dbReference>
<feature type="repeat" description="MVP" evidence="8">
    <location>
        <begin position="225"/>
        <end position="279"/>
    </location>
</feature>
<dbReference type="Gene3D" id="2.30.30.570">
    <property type="match status" value="2"/>
</dbReference>
<proteinExistence type="predicted"/>
<dbReference type="Pfam" id="PF01505">
    <property type="entry name" value="Vault"/>
    <property type="match status" value="3"/>
</dbReference>
<dbReference type="Gene3D" id="6.20.380.10">
    <property type="match status" value="1"/>
</dbReference>
<dbReference type="OrthoDB" id="6125719at2759"/>
<comment type="subcellular location">
    <subcellularLocation>
        <location evidence="2 8">Cytoplasm</location>
    </subcellularLocation>
    <subcellularLocation>
        <location evidence="1">Nucleus</location>
    </subcellularLocation>
</comment>
<dbReference type="InterPro" id="IPR043179">
    <property type="entry name" value="Vault_2_sf"/>
</dbReference>
<evidence type="ECO:0000313" key="14">
    <source>
        <dbReference type="EMBL" id="ELU14228.1"/>
    </source>
</evidence>
<dbReference type="Pfam" id="PF11978">
    <property type="entry name" value="MVP_shoulder"/>
    <property type="match status" value="1"/>
</dbReference>
<feature type="domain" description="Major vault protein repeat" evidence="11">
    <location>
        <begin position="277"/>
        <end position="322"/>
    </location>
</feature>
<dbReference type="GO" id="GO:0005737">
    <property type="term" value="C:cytoplasm"/>
    <property type="evidence" value="ECO:0007669"/>
    <property type="project" value="UniProtKB-SubCell"/>
</dbReference>
<keyword evidence="5" id="KW-0677">Repeat</keyword>
<dbReference type="InterPro" id="IPR002499">
    <property type="entry name" value="Vault_N"/>
</dbReference>
<feature type="repeat" description="MVP" evidence="8">
    <location>
        <begin position="172"/>
        <end position="224"/>
    </location>
</feature>
<evidence type="ECO:0000259" key="12">
    <source>
        <dbReference type="Pfam" id="PF17795"/>
    </source>
</evidence>
<evidence type="ECO:0000259" key="10">
    <source>
        <dbReference type="Pfam" id="PF11978"/>
    </source>
</evidence>
<dbReference type="InterPro" id="IPR039059">
    <property type="entry name" value="MVP"/>
</dbReference>
<dbReference type="GO" id="GO:1990904">
    <property type="term" value="C:ribonucleoprotein complex"/>
    <property type="evidence" value="ECO:0007669"/>
    <property type="project" value="UniProtKB-UniRule"/>
</dbReference>
<dbReference type="PROSITE" id="PS51224">
    <property type="entry name" value="MVP"/>
    <property type="match status" value="3"/>
</dbReference>
<dbReference type="PANTHER" id="PTHR14165:SF16">
    <property type="entry name" value="MAJOR VAULT PROTEIN"/>
    <property type="match status" value="1"/>
</dbReference>
<reference evidence="14 16" key="2">
    <citation type="journal article" date="2013" name="Nature">
        <title>Insights into bilaterian evolution from three spiralian genomes.</title>
        <authorList>
            <person name="Simakov O."/>
            <person name="Marletaz F."/>
            <person name="Cho S.J."/>
            <person name="Edsinger-Gonzales E."/>
            <person name="Havlak P."/>
            <person name="Hellsten U."/>
            <person name="Kuo D.H."/>
            <person name="Larsson T."/>
            <person name="Lv J."/>
            <person name="Arendt D."/>
            <person name="Savage R."/>
            <person name="Osoegawa K."/>
            <person name="de Jong P."/>
            <person name="Grimwood J."/>
            <person name="Chapman J.A."/>
            <person name="Shapiro H."/>
            <person name="Aerts A."/>
            <person name="Otillar R.P."/>
            <person name="Terry A.Y."/>
            <person name="Boore J.L."/>
            <person name="Grigoriev I.V."/>
            <person name="Lindberg D.R."/>
            <person name="Seaver E.C."/>
            <person name="Weisblat D.A."/>
            <person name="Putnam N.H."/>
            <person name="Rokhsar D.S."/>
        </authorList>
    </citation>
    <scope>NUCLEOTIDE SEQUENCE</scope>
    <source>
        <strain evidence="14 16">I ESC-2004</strain>
    </source>
</reference>
<reference evidence="16" key="1">
    <citation type="submission" date="2012-12" db="EMBL/GenBank/DDBJ databases">
        <authorList>
            <person name="Hellsten U."/>
            <person name="Grimwood J."/>
            <person name="Chapman J.A."/>
            <person name="Shapiro H."/>
            <person name="Aerts A."/>
            <person name="Otillar R.P."/>
            <person name="Terry A.Y."/>
            <person name="Boore J.L."/>
            <person name="Simakov O."/>
            <person name="Marletaz F."/>
            <person name="Cho S.-J."/>
            <person name="Edsinger-Gonzales E."/>
            <person name="Havlak P."/>
            <person name="Kuo D.-H."/>
            <person name="Larsson T."/>
            <person name="Lv J."/>
            <person name="Arendt D."/>
            <person name="Savage R."/>
            <person name="Osoegawa K."/>
            <person name="de Jong P."/>
            <person name="Lindberg D.R."/>
            <person name="Seaver E.C."/>
            <person name="Weisblat D.A."/>
            <person name="Putnam N.H."/>
            <person name="Grigoriev I.V."/>
            <person name="Rokhsar D.S."/>
        </authorList>
    </citation>
    <scope>NUCLEOTIDE SEQUENCE</scope>
    <source>
        <strain evidence="16">I ESC-2004</strain>
    </source>
</reference>
<dbReference type="PANTHER" id="PTHR14165">
    <property type="entry name" value="MAJOR VAULT PROTEIN"/>
    <property type="match status" value="1"/>
</dbReference>
<feature type="domain" description="Major vault protein repeat" evidence="13">
    <location>
        <begin position="378"/>
        <end position="426"/>
    </location>
</feature>
<name>R7V5V0_CAPTE</name>
<keyword evidence="16" id="KW-1185">Reference proteome</keyword>
<evidence type="ECO:0000256" key="6">
    <source>
        <dbReference type="ARBA" id="ARBA00023242"/>
    </source>
</evidence>
<dbReference type="AlphaFoldDB" id="R7V5V0"/>
<dbReference type="EMBL" id="KB294684">
    <property type="protein sequence ID" value="ELU14228.1"/>
    <property type="molecule type" value="Genomic_DNA"/>
</dbReference>
<dbReference type="Pfam" id="PF17796">
    <property type="entry name" value="Vault_4"/>
    <property type="match status" value="1"/>
</dbReference>
<sequence>MQGVYGIKPFHFVHILDLNSNVTRVEVGPLTIALKTNESVVAGPHPMVIVPPGHYCVILNPCCDHSSEGKLCKLKHGFRDIRFFKEPFPLCPGEILDGAESFLVSGDHKAAIKALPVIGSSSALILEAEVDHKDGDVQRRSGELWQIEGPCTYKPTCHAIMKGMKQAEILKPGQALRLRAEQELIDRSDKRRVTDEEWLVTTAGAYLTGVYEAVVGIEEAWTLTPDVALHLRASERVTDSIGVDRFPGEEWIVTRADMEMLYPTIGIEVVANVKRTVLRRNQFCVLLNPVDQNGRPQLGKRKVIEGIATFFLHPGEHLENGIQVAYILTNAEALVLQCLEAFSNETERRSPGERWMIRGPRQYVPTKFIKVVEKREEISLADNQGIYVRNVKSGLVRSVMGPQSYILTENEVFFEKELSKNVEEMLKRGGGMVVTYRCPHNTACQVYDFAKKKARVTFGPDLVILGPNENFNVLSLSAGKPKKTNALMSLALMLGPDFITDIITVETSDHARLQIKLAFNNRFEYDPNDDKSAAKLFNVPDFIGFAAQQVASHIRAAVARISFDEFHRHSSKIIQSAVFGQKSELKFSANNLVISNIDIQSIEPVDLKMRDSLMKSVQMAIEISTNSIEATATHEATRLAQVAYGNLERQKISNEKEAEKERGHLLQLQALSAAVESTGQAVAEAQAKAQRMKIEGISRIEGAKLKAKAADIMHSVELNNLSLLRSSELDFEKMMHELNFERAHQMSDIEVSKFSAMIKAIGADTLKSIATAGPDMQAKLLSSLGLESVLLTDGNSPVNLFNTAKGLVSEN</sequence>
<evidence type="ECO:0000256" key="8">
    <source>
        <dbReference type="PROSITE-ProRule" id="PRU00571"/>
    </source>
</evidence>
<accession>R7V5V0</accession>
<dbReference type="EnsemblMetazoa" id="CapteT220886">
    <property type="protein sequence ID" value="CapteP220886"/>
    <property type="gene ID" value="CapteG220886"/>
</dbReference>
<dbReference type="InterPro" id="IPR041134">
    <property type="entry name" value="Vault_2"/>
</dbReference>
<dbReference type="EMBL" id="AMQN01004924">
    <property type="status" value="NOT_ANNOTATED_CDS"/>
    <property type="molecule type" value="Genomic_DNA"/>
</dbReference>
<dbReference type="Gene3D" id="6.10.250.720">
    <property type="match status" value="1"/>
</dbReference>
<dbReference type="InterPro" id="IPR041136">
    <property type="entry name" value="Vault_4"/>
</dbReference>
<organism evidence="14">
    <name type="scientific">Capitella teleta</name>
    <name type="common">Polychaete worm</name>
    <dbReference type="NCBI Taxonomy" id="283909"/>
    <lineage>
        <taxon>Eukaryota</taxon>
        <taxon>Metazoa</taxon>
        <taxon>Spiralia</taxon>
        <taxon>Lophotrochozoa</taxon>
        <taxon>Annelida</taxon>
        <taxon>Polychaeta</taxon>
        <taxon>Sedentaria</taxon>
        <taxon>Scolecida</taxon>
        <taxon>Capitellidae</taxon>
        <taxon>Capitella</taxon>
    </lineage>
</organism>
<dbReference type="InterPro" id="IPR040989">
    <property type="entry name" value="Vault_3"/>
</dbReference>
<dbReference type="FunFam" id="3.30.479.30:FF:000010">
    <property type="entry name" value="major vault protein-like"/>
    <property type="match status" value="1"/>
</dbReference>
<evidence type="ECO:0000256" key="4">
    <source>
        <dbReference type="ARBA" id="ARBA00022490"/>
    </source>
</evidence>
<protein>
    <recommendedName>
        <fullName evidence="3">Major vault protein</fullName>
    </recommendedName>
</protein>
<keyword evidence="4 8" id="KW-0963">Cytoplasm</keyword>
<dbReference type="Gene3D" id="3.30.479.30">
    <property type="entry name" value="Band 7 domain"/>
    <property type="match status" value="1"/>
</dbReference>
<dbReference type="Gene3D" id="2.30.30.550">
    <property type="entry name" value="Major Vault Protein repeat"/>
    <property type="match status" value="4"/>
</dbReference>
<evidence type="ECO:0000256" key="7">
    <source>
        <dbReference type="ARBA" id="ARBA00023274"/>
    </source>
</evidence>
<reference evidence="15" key="3">
    <citation type="submission" date="2015-06" db="UniProtKB">
        <authorList>
            <consortium name="EnsemblMetazoa"/>
        </authorList>
    </citation>
    <scope>IDENTIFICATION</scope>
</reference>
<dbReference type="Pfam" id="PF17794">
    <property type="entry name" value="Vault_2"/>
    <property type="match status" value="2"/>
</dbReference>
<evidence type="ECO:0000256" key="2">
    <source>
        <dbReference type="ARBA" id="ARBA00004496"/>
    </source>
</evidence>